<evidence type="ECO:0000256" key="7">
    <source>
        <dbReference type="ARBA" id="ARBA00022723"/>
    </source>
</evidence>
<keyword evidence="12" id="KW-0238">DNA-binding</keyword>
<evidence type="ECO:0000256" key="11">
    <source>
        <dbReference type="ARBA" id="ARBA00023124"/>
    </source>
</evidence>
<keyword evidence="4" id="KW-0548">Nucleotidyltransferase</keyword>
<sequence length="302" mass="33929">MQFQFRYALLTYAQSGDLDPFAIVERLSELGGECIVGREAHRDGGTHLHAFVDFGTKFRSRDPTVFDVGGRHPNVSPSKGRPGEGYDYAIKDGDVVAGGLERPSGERLPRVGIDWHGAMASTSVDEFLESCLRMDPGQALRMWTNLQAYARWRYRSNPEPYVHPAEVEIHTGGVPQLDEWVDRNLRSARMGGSHAYFGGLFAMDEVIDDVDYAVFDDFGGLKYLPTFKFWLGHQRQFYVTDKYKGKKLVRWGKPSIWLSNNNPLEEFGLKGEDVEWLEDNCTVVHVTESIVRASTGSPGGES</sequence>
<dbReference type="Gene3D" id="3.40.1310.20">
    <property type="match status" value="1"/>
</dbReference>
<dbReference type="GO" id="GO:0016787">
    <property type="term" value="F:hydrolase activity"/>
    <property type="evidence" value="ECO:0007669"/>
    <property type="project" value="UniProtKB-KW"/>
</dbReference>
<keyword evidence="2" id="KW-1048">Host nucleus</keyword>
<dbReference type="SUPFAM" id="SSF55464">
    <property type="entry name" value="Origin of replication-binding domain, RBD-like"/>
    <property type="match status" value="1"/>
</dbReference>
<feature type="domain" description="CRESS-DNA virus Rep endonuclease" evidence="13">
    <location>
        <begin position="2"/>
        <end position="107"/>
    </location>
</feature>
<evidence type="ECO:0000256" key="8">
    <source>
        <dbReference type="ARBA" id="ARBA00022741"/>
    </source>
</evidence>
<evidence type="ECO:0000256" key="3">
    <source>
        <dbReference type="ARBA" id="ARBA00022679"/>
    </source>
</evidence>
<evidence type="ECO:0000256" key="10">
    <source>
        <dbReference type="ARBA" id="ARBA00022801"/>
    </source>
</evidence>
<dbReference type="GO" id="GO:0000166">
    <property type="term" value="F:nucleotide binding"/>
    <property type="evidence" value="ECO:0007669"/>
    <property type="project" value="UniProtKB-KW"/>
</dbReference>
<dbReference type="EMBL" id="MZ556156">
    <property type="protein sequence ID" value="UBJ26237.1"/>
    <property type="molecule type" value="Genomic_DNA"/>
</dbReference>
<organism evidence="14">
    <name type="scientific">Giant panda feces-associated gemycircularvirus</name>
    <dbReference type="NCBI Taxonomy" id="2864014"/>
    <lineage>
        <taxon>Viruses</taxon>
        <taxon>Monodnaviria</taxon>
        <taxon>Shotokuvirae</taxon>
        <taxon>Cressdnaviricota</taxon>
        <taxon>Repensiviricetes</taxon>
        <taxon>Geplafuvirales</taxon>
        <taxon>Genomoviridae</taxon>
        <taxon>Gemycircularvirus</taxon>
    </lineage>
</organism>
<dbReference type="GO" id="GO:0006260">
    <property type="term" value="P:DNA replication"/>
    <property type="evidence" value="ECO:0007669"/>
    <property type="project" value="UniProtKB-KW"/>
</dbReference>
<accession>A0A8K1HJN9</accession>
<evidence type="ECO:0000256" key="12">
    <source>
        <dbReference type="ARBA" id="ARBA00023125"/>
    </source>
</evidence>
<keyword evidence="8" id="KW-0547">Nucleotide-binding</keyword>
<dbReference type="Pfam" id="PF00799">
    <property type="entry name" value="Gemini_AL1"/>
    <property type="match status" value="1"/>
</dbReference>
<dbReference type="GO" id="GO:0003677">
    <property type="term" value="F:DNA binding"/>
    <property type="evidence" value="ECO:0007669"/>
    <property type="project" value="UniProtKB-KW"/>
</dbReference>
<dbReference type="GO" id="GO:0042025">
    <property type="term" value="C:host cell nucleus"/>
    <property type="evidence" value="ECO:0007669"/>
    <property type="project" value="UniProtKB-SubCell"/>
</dbReference>
<evidence type="ECO:0000256" key="2">
    <source>
        <dbReference type="ARBA" id="ARBA00022562"/>
    </source>
</evidence>
<dbReference type="PROSITE" id="PS52020">
    <property type="entry name" value="CRESS_DNA_REP"/>
    <property type="match status" value="1"/>
</dbReference>
<evidence type="ECO:0000259" key="13">
    <source>
        <dbReference type="PROSITE" id="PS52020"/>
    </source>
</evidence>
<dbReference type="GO" id="GO:0004519">
    <property type="term" value="F:endonuclease activity"/>
    <property type="evidence" value="ECO:0007669"/>
    <property type="project" value="UniProtKB-KW"/>
</dbReference>
<keyword evidence="7" id="KW-0479">Metal-binding</keyword>
<evidence type="ECO:0000256" key="4">
    <source>
        <dbReference type="ARBA" id="ARBA00022695"/>
    </source>
</evidence>
<reference evidence="14" key="1">
    <citation type="submission" date="2021-07" db="EMBL/GenBank/DDBJ databases">
        <title>Communication and adaptive evolution of viruses within giant pandas and their associated organisms in a local ecological environment.</title>
        <authorList>
            <person name="Zhao M."/>
            <person name="Liu S."/>
            <person name="Zhang W."/>
        </authorList>
    </citation>
    <scope>NUCLEOTIDE SEQUENCE</scope>
    <source>
        <strain evidence="14">Gpf271geno03-12</strain>
    </source>
</reference>
<dbReference type="InterPro" id="IPR049912">
    <property type="entry name" value="CRESS_DNA_REP"/>
</dbReference>
<evidence type="ECO:0000256" key="6">
    <source>
        <dbReference type="ARBA" id="ARBA00022722"/>
    </source>
</evidence>
<keyword evidence="9" id="KW-0255">Endonuclease</keyword>
<evidence type="ECO:0000313" key="14">
    <source>
        <dbReference type="EMBL" id="UBJ26237.1"/>
    </source>
</evidence>
<keyword evidence="10" id="KW-0378">Hydrolase</keyword>
<evidence type="ECO:0000256" key="9">
    <source>
        <dbReference type="ARBA" id="ARBA00022759"/>
    </source>
</evidence>
<comment type="subcellular location">
    <subcellularLocation>
        <location evidence="1">Host nucleus</location>
    </subcellularLocation>
</comment>
<dbReference type="GO" id="GO:0046872">
    <property type="term" value="F:metal ion binding"/>
    <property type="evidence" value="ECO:0007669"/>
    <property type="project" value="UniProtKB-KW"/>
</dbReference>
<keyword evidence="11" id="KW-0190">Covalent protein-DNA linkage</keyword>
<dbReference type="GO" id="GO:0016779">
    <property type="term" value="F:nucleotidyltransferase activity"/>
    <property type="evidence" value="ECO:0007669"/>
    <property type="project" value="UniProtKB-KW"/>
</dbReference>
<protein>
    <submittedName>
        <fullName evidence="14">Replication-associated protein</fullName>
    </submittedName>
</protein>
<evidence type="ECO:0000256" key="1">
    <source>
        <dbReference type="ARBA" id="ARBA00004147"/>
    </source>
</evidence>
<proteinExistence type="predicted"/>
<keyword evidence="6" id="KW-0540">Nuclease</keyword>
<keyword evidence="5" id="KW-0235">DNA replication</keyword>
<keyword evidence="3" id="KW-0808">Transferase</keyword>
<name>A0A8K1HJN9_9VIRU</name>
<evidence type="ECO:0000256" key="5">
    <source>
        <dbReference type="ARBA" id="ARBA00022705"/>
    </source>
</evidence>